<dbReference type="InterPro" id="IPR027417">
    <property type="entry name" value="P-loop_NTPase"/>
</dbReference>
<dbReference type="EMBL" id="FOLM01000004">
    <property type="protein sequence ID" value="SFC62649.1"/>
    <property type="molecule type" value="Genomic_DNA"/>
</dbReference>
<sequence>MITELPPGPARFVDREPEQREVLGALARHSDADRPLCVVLNGLGGIGKTELAFQLGRTLLRGDPGYQVLYVDLDELRDAGALDAMDALGHLLDTLDSAEALRAHSYQARCKQYWRLTRNRRLVLIIDNARFGTEVTPLLPASGTAVVLVTSQGPLPDLDDAAAVDLPLSLLGPQDALELLRSVSSDPRLAAEPEAVRGLVRLCSGLPEALRVAGRWVNRHRLRPLDRLVREFGAGLEEQEMSARERSWDMAYGSLGPAAAHLYRLLADLPGPTLTVESSTALLGQGEDAAVDALEELHNAGLLNVRGERFPLPVPLRAHALRWARREADSADRAQARGRILRWFLRQAQRADLFAAGERMTFAPPVPPLPGAPDVTLADPRETDDKEEIRRRRAQAARWLHAERHALFACVDLAGAPEFGLEAAALAEPLWTHFLDHPHHARAIRAFRAGRDAALRTGNLALLLRMRCQLARPLWEQDRFDEAAEELAQAEAAAALLGEEKEEQRLKASLAEFQGRLHAARGQWEEAAGRYSVALQVHQRIENPYGVMLQTYQLGTAAAGMGRTQEAAGLLSRAHEMARELGRERMTARTGFALAGVLRSLDRKQEAAELYQAALDSARARESEHDRLRILEALAALAAETGDTESAARHREAARSIREQNGLEED</sequence>
<feature type="region of interest" description="Disordered" evidence="2">
    <location>
        <begin position="364"/>
        <end position="387"/>
    </location>
</feature>
<evidence type="ECO:0000313" key="3">
    <source>
        <dbReference type="EMBL" id="SFC62649.1"/>
    </source>
</evidence>
<dbReference type="Gene3D" id="1.25.40.10">
    <property type="entry name" value="Tetratricopeptide repeat domain"/>
    <property type="match status" value="1"/>
</dbReference>
<proteinExistence type="predicted"/>
<name>A0A1I1KPE1_9ACTN</name>
<dbReference type="SUPFAM" id="SSF52540">
    <property type="entry name" value="P-loop containing nucleoside triphosphate hydrolases"/>
    <property type="match status" value="1"/>
</dbReference>
<dbReference type="Gene3D" id="3.40.50.300">
    <property type="entry name" value="P-loop containing nucleotide triphosphate hydrolases"/>
    <property type="match status" value="1"/>
</dbReference>
<dbReference type="STRING" id="910347.SAMN05421773_104313"/>
<dbReference type="PRINTS" id="PR00364">
    <property type="entry name" value="DISEASERSIST"/>
</dbReference>
<feature type="compositionally biased region" description="Basic and acidic residues" evidence="2">
    <location>
        <begin position="646"/>
        <end position="658"/>
    </location>
</feature>
<feature type="coiled-coil region" evidence="1">
    <location>
        <begin position="480"/>
        <end position="507"/>
    </location>
</feature>
<keyword evidence="1" id="KW-0175">Coiled coil</keyword>
<dbReference type="AlphaFoldDB" id="A0A1I1KPE1"/>
<evidence type="ECO:0008006" key="5">
    <source>
        <dbReference type="Google" id="ProtNLM"/>
    </source>
</evidence>
<dbReference type="Proteomes" id="UP000199207">
    <property type="component" value="Unassembled WGS sequence"/>
</dbReference>
<dbReference type="PANTHER" id="PTHR47691:SF3">
    <property type="entry name" value="HTH-TYPE TRANSCRIPTIONAL REGULATOR RV0890C-RELATED"/>
    <property type="match status" value="1"/>
</dbReference>
<evidence type="ECO:0000256" key="1">
    <source>
        <dbReference type="SAM" id="Coils"/>
    </source>
</evidence>
<evidence type="ECO:0000313" key="4">
    <source>
        <dbReference type="Proteomes" id="UP000199207"/>
    </source>
</evidence>
<dbReference type="PANTHER" id="PTHR47691">
    <property type="entry name" value="REGULATOR-RELATED"/>
    <property type="match status" value="1"/>
</dbReference>
<dbReference type="SUPFAM" id="SSF48452">
    <property type="entry name" value="TPR-like"/>
    <property type="match status" value="1"/>
</dbReference>
<keyword evidence="4" id="KW-1185">Reference proteome</keyword>
<dbReference type="OrthoDB" id="3861774at2"/>
<protein>
    <recommendedName>
        <fullName evidence="5">NB-ARC domain-containing protein</fullName>
    </recommendedName>
</protein>
<feature type="region of interest" description="Disordered" evidence="2">
    <location>
        <begin position="641"/>
        <end position="666"/>
    </location>
</feature>
<organism evidence="3 4">
    <name type="scientific">Streptomyces aidingensis</name>
    <dbReference type="NCBI Taxonomy" id="910347"/>
    <lineage>
        <taxon>Bacteria</taxon>
        <taxon>Bacillati</taxon>
        <taxon>Actinomycetota</taxon>
        <taxon>Actinomycetes</taxon>
        <taxon>Kitasatosporales</taxon>
        <taxon>Streptomycetaceae</taxon>
        <taxon>Streptomyces</taxon>
    </lineage>
</organism>
<reference evidence="3 4" key="1">
    <citation type="submission" date="2016-10" db="EMBL/GenBank/DDBJ databases">
        <authorList>
            <person name="de Groot N.N."/>
        </authorList>
    </citation>
    <scope>NUCLEOTIDE SEQUENCE [LARGE SCALE GENOMIC DNA]</scope>
    <source>
        <strain evidence="3 4">CGMCC 4.5739</strain>
    </source>
</reference>
<accession>A0A1I1KPE1</accession>
<evidence type="ECO:0000256" key="2">
    <source>
        <dbReference type="SAM" id="MobiDB-lite"/>
    </source>
</evidence>
<dbReference type="Pfam" id="PF13424">
    <property type="entry name" value="TPR_12"/>
    <property type="match status" value="1"/>
</dbReference>
<dbReference type="InterPro" id="IPR011990">
    <property type="entry name" value="TPR-like_helical_dom_sf"/>
</dbReference>
<gene>
    <name evidence="3" type="ORF">SAMN05421773_104313</name>
</gene>